<keyword evidence="1" id="KW-0812">Transmembrane</keyword>
<proteinExistence type="predicted"/>
<feature type="transmembrane region" description="Helical" evidence="1">
    <location>
        <begin position="17"/>
        <end position="36"/>
    </location>
</feature>
<dbReference type="OrthoDB" id="997095at2759"/>
<dbReference type="InterPro" id="IPR053258">
    <property type="entry name" value="Ca-permeable_cation_channel"/>
</dbReference>
<keyword evidence="1" id="KW-0472">Membrane</keyword>
<evidence type="ECO:0000256" key="1">
    <source>
        <dbReference type="SAM" id="Phobius"/>
    </source>
</evidence>
<protein>
    <submittedName>
        <fullName evidence="2">Uncharacterized protein</fullName>
    </submittedName>
</protein>
<accession>A0A8J6CU34</accession>
<dbReference type="AlphaFoldDB" id="A0A8J6CU34"/>
<organism evidence="2 3">
    <name type="scientific">Gossypium anomalum</name>
    <dbReference type="NCBI Taxonomy" id="47600"/>
    <lineage>
        <taxon>Eukaryota</taxon>
        <taxon>Viridiplantae</taxon>
        <taxon>Streptophyta</taxon>
        <taxon>Embryophyta</taxon>
        <taxon>Tracheophyta</taxon>
        <taxon>Spermatophyta</taxon>
        <taxon>Magnoliopsida</taxon>
        <taxon>eudicotyledons</taxon>
        <taxon>Gunneridae</taxon>
        <taxon>Pentapetalae</taxon>
        <taxon>rosids</taxon>
        <taxon>malvids</taxon>
        <taxon>Malvales</taxon>
        <taxon>Malvaceae</taxon>
        <taxon>Malvoideae</taxon>
        <taxon>Gossypium</taxon>
    </lineage>
</organism>
<feature type="transmembrane region" description="Helical" evidence="1">
    <location>
        <begin position="152"/>
        <end position="178"/>
    </location>
</feature>
<dbReference type="PANTHER" id="PTHR34115">
    <property type="entry name" value="PROTEIN, PUTATIVE-RELATED"/>
    <property type="match status" value="1"/>
</dbReference>
<gene>
    <name evidence="2" type="ORF">CXB51_025159</name>
</gene>
<sequence>MLVALLQVKYQSANKSVPFQTIMYIFVIAMLVYAAAATIKTSNDNSSIYRIIVTKISLLSGSLATVVLLLVIVQPIGWFILLIWTFFLVKPIYDDDRKMSPGDTPSLRINNNSSSRFSFLMVVFLALMNLKFQPQNNIESPFETQVIDDINHLAGGLATVLLTFTLFPALGWVVLFIWTIHFVKLIYGAIPKLCELCQALPSLFNLRVLLGRHAHHNEERCCNKHIYASLGFLISVFVALIPVKYQSTNTAVPFETHPTIMLIFITAILVCTAAAAIKTSNDNSSVHRIIVTKISLLSGSLATFVLLLLILPPIGWLILLIWTSFLVKQIYDGMLHLPCLITLAVIYVICQIFRRGRDLNQGGNRLSV</sequence>
<feature type="transmembrane region" description="Helical" evidence="1">
    <location>
        <begin position="334"/>
        <end position="353"/>
    </location>
</feature>
<dbReference type="PANTHER" id="PTHR34115:SF13">
    <property type="entry name" value="RPB1A"/>
    <property type="match status" value="1"/>
</dbReference>
<feature type="transmembrane region" description="Helical" evidence="1">
    <location>
        <begin position="226"/>
        <end position="245"/>
    </location>
</feature>
<feature type="transmembrane region" description="Helical" evidence="1">
    <location>
        <begin position="257"/>
        <end position="277"/>
    </location>
</feature>
<feature type="transmembrane region" description="Helical" evidence="1">
    <location>
        <begin position="297"/>
        <end position="322"/>
    </location>
</feature>
<dbReference type="EMBL" id="JAHUZN010000010">
    <property type="protein sequence ID" value="KAG8480023.1"/>
    <property type="molecule type" value="Genomic_DNA"/>
</dbReference>
<evidence type="ECO:0000313" key="2">
    <source>
        <dbReference type="EMBL" id="KAG8480023.1"/>
    </source>
</evidence>
<comment type="caution">
    <text evidence="2">The sequence shown here is derived from an EMBL/GenBank/DDBJ whole genome shotgun (WGS) entry which is preliminary data.</text>
</comment>
<dbReference type="Proteomes" id="UP000701853">
    <property type="component" value="Chromosome 10"/>
</dbReference>
<keyword evidence="3" id="KW-1185">Reference proteome</keyword>
<keyword evidence="1" id="KW-1133">Transmembrane helix</keyword>
<evidence type="ECO:0000313" key="3">
    <source>
        <dbReference type="Proteomes" id="UP000701853"/>
    </source>
</evidence>
<name>A0A8J6CU34_9ROSI</name>
<reference evidence="2 3" key="1">
    <citation type="journal article" date="2021" name="bioRxiv">
        <title>The Gossypium anomalum genome as a resource for cotton improvement and evolutionary analysis of hybrid incompatibility.</title>
        <authorList>
            <person name="Grover C.E."/>
            <person name="Yuan D."/>
            <person name="Arick M.A."/>
            <person name="Miller E.R."/>
            <person name="Hu G."/>
            <person name="Peterson D.G."/>
            <person name="Wendel J.F."/>
            <person name="Udall J.A."/>
        </authorList>
    </citation>
    <scope>NUCLEOTIDE SEQUENCE [LARGE SCALE GENOMIC DNA]</scope>
    <source>
        <strain evidence="2">JFW-Udall</strain>
        <tissue evidence="2">Leaf</tissue>
    </source>
</reference>
<feature type="transmembrane region" description="Helical" evidence="1">
    <location>
        <begin position="48"/>
        <end position="70"/>
    </location>
</feature>